<comment type="caution">
    <text evidence="1">The sequence shown here is derived from an EMBL/GenBank/DDBJ whole genome shotgun (WGS) entry which is preliminary data.</text>
</comment>
<evidence type="ECO:0008006" key="2">
    <source>
        <dbReference type="Google" id="ProtNLM"/>
    </source>
</evidence>
<reference evidence="1" key="1">
    <citation type="submission" date="2020-02" db="EMBL/GenBank/DDBJ databases">
        <authorList>
            <person name="Shen X.-R."/>
            <person name="Zhang Y.-X."/>
        </authorList>
    </citation>
    <scope>NUCLEOTIDE SEQUENCE</scope>
    <source>
        <strain evidence="1">SYP-B3998</strain>
    </source>
</reference>
<proteinExistence type="predicted"/>
<gene>
    <name evidence="1" type="ORF">GK047_20830</name>
</gene>
<dbReference type="EMBL" id="JAAIKC010000009">
    <property type="protein sequence ID" value="NEW08446.1"/>
    <property type="molecule type" value="Genomic_DNA"/>
</dbReference>
<evidence type="ECO:0000313" key="1">
    <source>
        <dbReference type="EMBL" id="NEW08446.1"/>
    </source>
</evidence>
<name>A0A6G4A1T1_9BACL</name>
<dbReference type="RefSeq" id="WP_163951249.1">
    <property type="nucleotide sequence ID" value="NZ_JAAIKC010000009.1"/>
</dbReference>
<organism evidence="1">
    <name type="scientific">Paenibacillus sp. SYP-B3998</name>
    <dbReference type="NCBI Taxonomy" id="2678564"/>
    <lineage>
        <taxon>Bacteria</taxon>
        <taxon>Bacillati</taxon>
        <taxon>Bacillota</taxon>
        <taxon>Bacilli</taxon>
        <taxon>Bacillales</taxon>
        <taxon>Paenibacillaceae</taxon>
        <taxon>Paenibacillus</taxon>
    </lineage>
</organism>
<sequence length="95" mass="11179">MFKVFVEYAIKPEGRDSYLIYMRELQSREGRLELLEGTDQPGLFVEIWDGVTYEEYEQMKDERLQEASTSVGKASWGQWITGGLGKLHMWHFKQV</sequence>
<dbReference type="AlphaFoldDB" id="A0A6G4A1T1"/>
<protein>
    <recommendedName>
        <fullName evidence="2">ABM domain-containing protein</fullName>
    </recommendedName>
</protein>
<accession>A0A6G4A1T1</accession>